<dbReference type="Proteomes" id="UP000182373">
    <property type="component" value="Chromosome"/>
</dbReference>
<reference evidence="3" key="1">
    <citation type="submission" date="2016-11" db="EMBL/GenBank/DDBJ databases">
        <title>Comparative genomic and phenotypic analysis of Granulibacter bethesdensis clinical isolates from patients with chronic granulomatous disease.</title>
        <authorList>
            <person name="Zarember K.A."/>
            <person name="Porcella S.F."/>
            <person name="Chu J."/>
            <person name="Ding L."/>
            <person name="Dahlstrom E."/>
            <person name="Barbian K."/>
            <person name="Martens C."/>
            <person name="Sykora L."/>
            <person name="Kramer S."/>
            <person name="Pettinato A.M."/>
            <person name="Hong H."/>
            <person name="Wald G."/>
            <person name="Berg L.J."/>
            <person name="Rogge L.S."/>
            <person name="Greenberg D.E."/>
            <person name="Falcone E.L."/>
            <person name="Neves J.F."/>
            <person name="Simoes M.J."/>
            <person name="Casal M."/>
            <person name="Rodriguez-Lopez F.C."/>
            <person name="Zelazny A."/>
            <person name="Gallin J.I."/>
            <person name="Holland S.M."/>
        </authorList>
    </citation>
    <scope>NUCLEOTIDE SEQUENCE [LARGE SCALE GENOMIC DNA]</scope>
    <source>
        <strain evidence="3">NIH9.1</strain>
    </source>
</reference>
<evidence type="ECO:0000313" key="2">
    <source>
        <dbReference type="EMBL" id="APH55746.1"/>
    </source>
</evidence>
<evidence type="ECO:0008006" key="4">
    <source>
        <dbReference type="Google" id="ProtNLM"/>
    </source>
</evidence>
<evidence type="ECO:0000256" key="1">
    <source>
        <dbReference type="ARBA" id="ARBA00006869"/>
    </source>
</evidence>
<comment type="similarity">
    <text evidence="1">Belongs to the darcynin family.</text>
</comment>
<gene>
    <name evidence="2" type="ORF">GbCGDNIH9_2412</name>
</gene>
<evidence type="ECO:0000313" key="3">
    <source>
        <dbReference type="Proteomes" id="UP000182373"/>
    </source>
</evidence>
<accession>A0AAC9P9M3</accession>
<name>A0AAC9P9M3_9PROT</name>
<sequence length="120" mass="14223">MPTSHPSFEPALTVFMLVKTSPEWLGFPVERRFALLEEQFTPILRKHAANITLRFFDVEFYATRVTDLWMWDARDHHAYQLLVEVLRETAFWDRYFEIVEILPGVENAYARNYSRPAITA</sequence>
<protein>
    <recommendedName>
        <fullName evidence="4">Darcynin homolog</fullName>
    </recommendedName>
</protein>
<proteinExistence type="inferred from homology"/>
<dbReference type="EMBL" id="CP018191">
    <property type="protein sequence ID" value="APH55746.1"/>
    <property type="molecule type" value="Genomic_DNA"/>
</dbReference>
<dbReference type="InterPro" id="IPR031409">
    <property type="entry name" value="Darcynin"/>
</dbReference>
<organism evidence="2 3">
    <name type="scientific">Granulibacter bethesdensis</name>
    <dbReference type="NCBI Taxonomy" id="364410"/>
    <lineage>
        <taxon>Bacteria</taxon>
        <taxon>Pseudomonadati</taxon>
        <taxon>Pseudomonadota</taxon>
        <taxon>Alphaproteobacteria</taxon>
        <taxon>Acetobacterales</taxon>
        <taxon>Acetobacteraceae</taxon>
        <taxon>Granulibacter</taxon>
    </lineage>
</organism>
<dbReference type="RefSeq" id="WP_072573432.1">
    <property type="nucleotide sequence ID" value="NZ_CP018191.1"/>
</dbReference>
<dbReference type="AlphaFoldDB" id="A0AAC9P9M3"/>
<dbReference type="Pfam" id="PF17074">
    <property type="entry name" value="Darcynin"/>
    <property type="match status" value="1"/>
</dbReference>